<evidence type="ECO:0000313" key="2">
    <source>
        <dbReference type="EMBL" id="QTA80487.1"/>
    </source>
</evidence>
<dbReference type="Proteomes" id="UP000663720">
    <property type="component" value="Chromosome"/>
</dbReference>
<dbReference type="AlphaFoldDB" id="A0A975GGR6"/>
<dbReference type="SUPFAM" id="SSF52540">
    <property type="entry name" value="P-loop containing nucleoside triphosphate hydrolases"/>
    <property type="match status" value="1"/>
</dbReference>
<dbReference type="InterPro" id="IPR027417">
    <property type="entry name" value="P-loop_NTPase"/>
</dbReference>
<name>A0A975GGR6_9BACT</name>
<dbReference type="Gene3D" id="3.40.50.300">
    <property type="entry name" value="P-loop containing nucleotide triphosphate hydrolases"/>
    <property type="match status" value="1"/>
</dbReference>
<protein>
    <recommendedName>
        <fullName evidence="4">Rad50/SbcC-type AAA domain-containing protein</fullName>
    </recommendedName>
</protein>
<reference evidence="2" key="1">
    <citation type="journal article" date="2021" name="Microb. Physiol.">
        <title>Proteogenomic Insights into the Physiology of Marine, Sulfate-Reducing, Filamentous Desulfonema limicola and Desulfonema magnum.</title>
        <authorList>
            <person name="Schnaars V."/>
            <person name="Wohlbrand L."/>
            <person name="Scheve S."/>
            <person name="Hinrichs C."/>
            <person name="Reinhardt R."/>
            <person name="Rabus R."/>
        </authorList>
    </citation>
    <scope>NUCLEOTIDE SEQUENCE</scope>
    <source>
        <strain evidence="2">5ac10</strain>
    </source>
</reference>
<evidence type="ECO:0000256" key="1">
    <source>
        <dbReference type="SAM" id="MobiDB-lite"/>
    </source>
</evidence>
<organism evidence="2 3">
    <name type="scientific">Desulfonema limicola</name>
    <dbReference type="NCBI Taxonomy" id="45656"/>
    <lineage>
        <taxon>Bacteria</taxon>
        <taxon>Pseudomonadati</taxon>
        <taxon>Thermodesulfobacteriota</taxon>
        <taxon>Desulfobacteria</taxon>
        <taxon>Desulfobacterales</taxon>
        <taxon>Desulfococcaceae</taxon>
        <taxon>Desulfonema</taxon>
    </lineage>
</organism>
<accession>A0A975GGR6</accession>
<gene>
    <name evidence="2" type="ORF">dnl_27920</name>
</gene>
<dbReference type="RefSeq" id="WP_207692132.1">
    <property type="nucleotide sequence ID" value="NZ_CP061799.1"/>
</dbReference>
<evidence type="ECO:0000313" key="3">
    <source>
        <dbReference type="Proteomes" id="UP000663720"/>
    </source>
</evidence>
<sequence length="208" mass="23772">MIKYIQLTNAGPAPGINLNFAPRLNLLTGDNGLGKTFVLDTAWWTITQTWAEQPILPGRETENIPLIGFEISDPSGKLRKFSSTFDFQSQTWSEPKDLFFPETLVIYARVNGGISVFDPLRNRTSKRQDVSDQDEDMDSSPRSSLHKRADAYHFKRNEIWNGLSMGDRVLCNGLIRDWVTWQYQKENIFKSFKEILKLLSPGKGETII</sequence>
<proteinExistence type="predicted"/>
<dbReference type="EMBL" id="CP061799">
    <property type="protein sequence ID" value="QTA80487.1"/>
    <property type="molecule type" value="Genomic_DNA"/>
</dbReference>
<evidence type="ECO:0008006" key="4">
    <source>
        <dbReference type="Google" id="ProtNLM"/>
    </source>
</evidence>
<feature type="region of interest" description="Disordered" evidence="1">
    <location>
        <begin position="125"/>
        <end position="144"/>
    </location>
</feature>
<dbReference type="KEGG" id="dli:dnl_27920"/>
<keyword evidence="3" id="KW-1185">Reference proteome</keyword>